<feature type="binding site" description="axial binding residue" evidence="9">
    <location>
        <position position="80"/>
    </location>
    <ligand>
        <name>heme</name>
        <dbReference type="ChEBI" id="CHEBI:30413"/>
    </ligand>
    <ligandPart>
        <name>Fe</name>
        <dbReference type="ChEBI" id="CHEBI:18248"/>
    </ligandPart>
</feature>
<dbReference type="InterPro" id="IPR017972">
    <property type="entry name" value="Cyt_P450_CS"/>
</dbReference>
<name>A0A183FAF4_HELPZ</name>
<evidence type="ECO:0000256" key="8">
    <source>
        <dbReference type="ARBA" id="ARBA00023033"/>
    </source>
</evidence>
<evidence type="ECO:0000256" key="4">
    <source>
        <dbReference type="ARBA" id="ARBA00022617"/>
    </source>
</evidence>
<dbReference type="PRINTS" id="PR00465">
    <property type="entry name" value="EP450IV"/>
</dbReference>
<comment type="similarity">
    <text evidence="3 10">Belongs to the cytochrome P450 family.</text>
</comment>
<evidence type="ECO:0000256" key="3">
    <source>
        <dbReference type="ARBA" id="ARBA00010617"/>
    </source>
</evidence>
<dbReference type="GO" id="GO:0004497">
    <property type="term" value="F:monooxygenase activity"/>
    <property type="evidence" value="ECO:0007669"/>
    <property type="project" value="UniProtKB-KW"/>
</dbReference>
<accession>A0A183FAF4</accession>
<dbReference type="GO" id="GO:0020037">
    <property type="term" value="F:heme binding"/>
    <property type="evidence" value="ECO:0007669"/>
    <property type="project" value="InterPro"/>
</dbReference>
<dbReference type="PROSITE" id="PS00086">
    <property type="entry name" value="CYTOCHROME_P450"/>
    <property type="match status" value="1"/>
</dbReference>
<evidence type="ECO:0000256" key="10">
    <source>
        <dbReference type="RuleBase" id="RU000461"/>
    </source>
</evidence>
<evidence type="ECO:0000256" key="7">
    <source>
        <dbReference type="ARBA" id="ARBA00023004"/>
    </source>
</evidence>
<keyword evidence="4 9" id="KW-0349">Heme</keyword>
<sequence>LFPIGTEVSRIPQKDVVLSGYHVPAGTPVDINTNVLMKTSELFSEPLSFQPQRWLRESTARQQDFHPFAFLPFGFGPRMCAGKLKTI</sequence>
<dbReference type="Pfam" id="PF00067">
    <property type="entry name" value="p450"/>
    <property type="match status" value="1"/>
</dbReference>
<evidence type="ECO:0000313" key="11">
    <source>
        <dbReference type="Proteomes" id="UP000050761"/>
    </source>
</evidence>
<reference evidence="12" key="1">
    <citation type="submission" date="2019-09" db="UniProtKB">
        <authorList>
            <consortium name="WormBaseParasite"/>
        </authorList>
    </citation>
    <scope>IDENTIFICATION</scope>
</reference>
<dbReference type="PANTHER" id="PTHR24279">
    <property type="entry name" value="CYTOCHROME P450"/>
    <property type="match status" value="1"/>
</dbReference>
<comment type="function">
    <text evidence="2">May be involved in the metabolism of insect hormones and in the breakdown of synthetic insecticides.</text>
</comment>
<organism evidence="11 12">
    <name type="scientific">Heligmosomoides polygyrus</name>
    <name type="common">Parasitic roundworm</name>
    <dbReference type="NCBI Taxonomy" id="6339"/>
    <lineage>
        <taxon>Eukaryota</taxon>
        <taxon>Metazoa</taxon>
        <taxon>Ecdysozoa</taxon>
        <taxon>Nematoda</taxon>
        <taxon>Chromadorea</taxon>
        <taxon>Rhabditida</taxon>
        <taxon>Rhabditina</taxon>
        <taxon>Rhabditomorpha</taxon>
        <taxon>Strongyloidea</taxon>
        <taxon>Heligmosomidae</taxon>
        <taxon>Heligmosomoides</taxon>
    </lineage>
</organism>
<evidence type="ECO:0000256" key="6">
    <source>
        <dbReference type="ARBA" id="ARBA00023002"/>
    </source>
</evidence>
<evidence type="ECO:0000256" key="9">
    <source>
        <dbReference type="PIRSR" id="PIRSR602403-1"/>
    </source>
</evidence>
<dbReference type="InterPro" id="IPR001128">
    <property type="entry name" value="Cyt_P450"/>
</dbReference>
<keyword evidence="6 10" id="KW-0560">Oxidoreductase</keyword>
<evidence type="ECO:0000256" key="5">
    <source>
        <dbReference type="ARBA" id="ARBA00022723"/>
    </source>
</evidence>
<dbReference type="Proteomes" id="UP000050761">
    <property type="component" value="Unassembled WGS sequence"/>
</dbReference>
<dbReference type="SUPFAM" id="SSF48264">
    <property type="entry name" value="Cytochrome P450"/>
    <property type="match status" value="1"/>
</dbReference>
<keyword evidence="7 9" id="KW-0408">Iron</keyword>
<evidence type="ECO:0000256" key="2">
    <source>
        <dbReference type="ARBA" id="ARBA00003690"/>
    </source>
</evidence>
<evidence type="ECO:0000256" key="1">
    <source>
        <dbReference type="ARBA" id="ARBA00001971"/>
    </source>
</evidence>
<dbReference type="Gene3D" id="1.10.630.10">
    <property type="entry name" value="Cytochrome P450"/>
    <property type="match status" value="1"/>
</dbReference>
<dbReference type="InterPro" id="IPR036396">
    <property type="entry name" value="Cyt_P450_sf"/>
</dbReference>
<dbReference type="WBParaSite" id="HPBE_0000314601-mRNA-1">
    <property type="protein sequence ID" value="HPBE_0000314601-mRNA-1"/>
    <property type="gene ID" value="HPBE_0000314601"/>
</dbReference>
<comment type="cofactor">
    <cofactor evidence="1 9">
        <name>heme</name>
        <dbReference type="ChEBI" id="CHEBI:30413"/>
    </cofactor>
</comment>
<keyword evidence="5 9" id="KW-0479">Metal-binding</keyword>
<dbReference type="PANTHER" id="PTHR24279:SF120">
    <property type="entry name" value="CYTOCHROME P450"/>
    <property type="match status" value="1"/>
</dbReference>
<protein>
    <submittedName>
        <fullName evidence="12">Cytochrome P450</fullName>
    </submittedName>
</protein>
<keyword evidence="11" id="KW-1185">Reference proteome</keyword>
<keyword evidence="8 10" id="KW-0503">Monooxygenase</keyword>
<evidence type="ECO:0000313" key="12">
    <source>
        <dbReference type="WBParaSite" id="HPBE_0000314601-mRNA-1"/>
    </source>
</evidence>
<dbReference type="InterPro" id="IPR002403">
    <property type="entry name" value="Cyt_P450_E_grp-IV"/>
</dbReference>
<dbReference type="InterPro" id="IPR050479">
    <property type="entry name" value="CYP11_CYP27_families"/>
</dbReference>
<proteinExistence type="inferred from homology"/>
<dbReference type="GO" id="GO:0016705">
    <property type="term" value="F:oxidoreductase activity, acting on paired donors, with incorporation or reduction of molecular oxygen"/>
    <property type="evidence" value="ECO:0007669"/>
    <property type="project" value="InterPro"/>
</dbReference>
<dbReference type="AlphaFoldDB" id="A0A183FAF4"/>
<dbReference type="GO" id="GO:0005789">
    <property type="term" value="C:endoplasmic reticulum membrane"/>
    <property type="evidence" value="ECO:0007669"/>
    <property type="project" value="UniProtKB-SubCell"/>
</dbReference>
<dbReference type="GO" id="GO:0005506">
    <property type="term" value="F:iron ion binding"/>
    <property type="evidence" value="ECO:0007669"/>
    <property type="project" value="InterPro"/>
</dbReference>